<evidence type="ECO:0000256" key="1">
    <source>
        <dbReference type="SAM" id="Phobius"/>
    </source>
</evidence>
<dbReference type="EMBL" id="LMVM01000002">
    <property type="protein sequence ID" value="PAV05701.1"/>
    <property type="molecule type" value="Genomic_DNA"/>
</dbReference>
<dbReference type="RefSeq" id="WP_069583046.1">
    <property type="nucleotide sequence ID" value="NZ_LMVM01000002.1"/>
</dbReference>
<evidence type="ECO:0000313" key="3">
    <source>
        <dbReference type="Proteomes" id="UP000217784"/>
    </source>
</evidence>
<proteinExistence type="predicted"/>
<dbReference type="OrthoDB" id="77866at2157"/>
<keyword evidence="1" id="KW-0472">Membrane</keyword>
<feature type="transmembrane region" description="Helical" evidence="1">
    <location>
        <begin position="112"/>
        <end position="133"/>
    </location>
</feature>
<keyword evidence="3" id="KW-1185">Reference proteome</keyword>
<sequence length="200" mass="22775">MRFINSNFEPKYDFARSISRLVQPIIITMPIFVILNYFVTGGTGFLIFTLICLLFATFLPFTAVWMWIKNRDLDLDITDKDERTFPLLFGVLSYLIGTVILFTAGAPAAVTVLMFCYFSNALLTIFITFFWKISLHSMGIAGPTAAMIYVFGSSGLLFLFPLFMVMWSRLYLNKHTLAQVVVGAISGFVFTWLQFKIFLV</sequence>
<reference evidence="2 3" key="1">
    <citation type="journal article" date="2017" name="BMC Genomics">
        <title>Genomic analysis of methanogenic archaea reveals a shift towards energy conservation.</title>
        <authorList>
            <person name="Gilmore S.P."/>
            <person name="Henske J.K."/>
            <person name="Sexton J.A."/>
            <person name="Solomon K.V."/>
            <person name="Seppala S."/>
            <person name="Yoo J.I."/>
            <person name="Huyett L.M."/>
            <person name="Pressman A."/>
            <person name="Cogan J.Z."/>
            <person name="Kivenson V."/>
            <person name="Peng X."/>
            <person name="Tan Y."/>
            <person name="Valentine D.L."/>
            <person name="O'Malley M.A."/>
        </authorList>
    </citation>
    <scope>NUCLEOTIDE SEQUENCE [LARGE SCALE GENOMIC DNA]</scope>
    <source>
        <strain evidence="2 3">M.o.H.</strain>
    </source>
</reference>
<feature type="transmembrane region" description="Helical" evidence="1">
    <location>
        <begin position="145"/>
        <end position="165"/>
    </location>
</feature>
<feature type="transmembrane region" description="Helical" evidence="1">
    <location>
        <begin position="177"/>
        <end position="199"/>
    </location>
</feature>
<feature type="transmembrane region" description="Helical" evidence="1">
    <location>
        <begin position="45"/>
        <end position="67"/>
    </location>
</feature>
<dbReference type="AlphaFoldDB" id="A0A2A2H8B4"/>
<dbReference type="Proteomes" id="UP000217784">
    <property type="component" value="Unassembled WGS sequence"/>
</dbReference>
<accession>A0A2A2H8B4</accession>
<evidence type="ECO:0000313" key="2">
    <source>
        <dbReference type="EMBL" id="PAV05701.1"/>
    </source>
</evidence>
<feature type="transmembrane region" description="Helical" evidence="1">
    <location>
        <begin position="21"/>
        <end position="39"/>
    </location>
</feature>
<protein>
    <submittedName>
        <fullName evidence="2">Phosphoesterase PA-phosphatase</fullName>
    </submittedName>
</protein>
<organism evidence="2 3">
    <name type="scientific">Methanobacterium bryantii</name>
    <dbReference type="NCBI Taxonomy" id="2161"/>
    <lineage>
        <taxon>Archaea</taxon>
        <taxon>Methanobacteriati</taxon>
        <taxon>Methanobacteriota</taxon>
        <taxon>Methanomada group</taxon>
        <taxon>Methanobacteria</taxon>
        <taxon>Methanobacteriales</taxon>
        <taxon>Methanobacteriaceae</taxon>
        <taxon>Methanobacterium</taxon>
    </lineage>
</organism>
<name>A0A2A2H8B4_METBR</name>
<keyword evidence="1" id="KW-1133">Transmembrane helix</keyword>
<keyword evidence="1" id="KW-0812">Transmembrane</keyword>
<comment type="caution">
    <text evidence="2">The sequence shown here is derived from an EMBL/GenBank/DDBJ whole genome shotgun (WGS) entry which is preliminary data.</text>
</comment>
<feature type="transmembrane region" description="Helical" evidence="1">
    <location>
        <begin position="87"/>
        <end position="106"/>
    </location>
</feature>
<gene>
    <name evidence="2" type="ORF">ASJ80_08185</name>
</gene>